<dbReference type="InterPro" id="IPR031795">
    <property type="entry name" value="Zf-HC3"/>
</dbReference>
<dbReference type="Proteomes" id="UP001597419">
    <property type="component" value="Unassembled WGS sequence"/>
</dbReference>
<dbReference type="RefSeq" id="WP_345391759.1">
    <property type="nucleotide sequence ID" value="NZ_BAABHG010000005.1"/>
</dbReference>
<organism evidence="2 3">
    <name type="scientific">Amycolatopsis samaneae</name>
    <dbReference type="NCBI Taxonomy" id="664691"/>
    <lineage>
        <taxon>Bacteria</taxon>
        <taxon>Bacillati</taxon>
        <taxon>Actinomycetota</taxon>
        <taxon>Actinomycetes</taxon>
        <taxon>Pseudonocardiales</taxon>
        <taxon>Pseudonocardiaceae</taxon>
        <taxon>Amycolatopsis</taxon>
    </lineage>
</organism>
<gene>
    <name evidence="2" type="ORF">ACFSYJ_32290</name>
</gene>
<feature type="compositionally biased region" description="Basic and acidic residues" evidence="1">
    <location>
        <begin position="84"/>
        <end position="101"/>
    </location>
</feature>
<feature type="region of interest" description="Disordered" evidence="1">
    <location>
        <begin position="79"/>
        <end position="101"/>
    </location>
</feature>
<evidence type="ECO:0000313" key="3">
    <source>
        <dbReference type="Proteomes" id="UP001597419"/>
    </source>
</evidence>
<dbReference type="Pfam" id="PF16827">
    <property type="entry name" value="zf-HC3"/>
    <property type="match status" value="1"/>
</dbReference>
<dbReference type="EMBL" id="JBHUKU010000020">
    <property type="protein sequence ID" value="MFD2463331.1"/>
    <property type="molecule type" value="Genomic_DNA"/>
</dbReference>
<comment type="caution">
    <text evidence="2">The sequence shown here is derived from an EMBL/GenBank/DDBJ whole genome shotgun (WGS) entry which is preliminary data.</text>
</comment>
<name>A0ABW5GR69_9PSEU</name>
<keyword evidence="3" id="KW-1185">Reference proteome</keyword>
<reference evidence="3" key="1">
    <citation type="journal article" date="2019" name="Int. J. Syst. Evol. Microbiol.">
        <title>The Global Catalogue of Microorganisms (GCM) 10K type strain sequencing project: providing services to taxonomists for standard genome sequencing and annotation.</title>
        <authorList>
            <consortium name="The Broad Institute Genomics Platform"/>
            <consortium name="The Broad Institute Genome Sequencing Center for Infectious Disease"/>
            <person name="Wu L."/>
            <person name="Ma J."/>
        </authorList>
    </citation>
    <scope>NUCLEOTIDE SEQUENCE [LARGE SCALE GENOMIC DNA]</scope>
    <source>
        <strain evidence="3">CGMCC 4.7643</strain>
    </source>
</reference>
<evidence type="ECO:0000313" key="2">
    <source>
        <dbReference type="EMBL" id="MFD2463331.1"/>
    </source>
</evidence>
<evidence type="ECO:0000256" key="1">
    <source>
        <dbReference type="SAM" id="MobiDB-lite"/>
    </source>
</evidence>
<protein>
    <submittedName>
        <fullName evidence="2">Zinc finger protein</fullName>
    </submittedName>
</protein>
<accession>A0ABW5GR69</accession>
<proteinExistence type="predicted"/>
<sequence length="101" mass="11321">MSALIYLNLDAVHPVVDGRWHRARLTSVPLPGEKITMLCGVTADAEFERPREHAARGAPTQCWDCDLVYRREHGIDILPQHPGIRRERAPGGEGKGKTRSR</sequence>